<gene>
    <name evidence="10" type="ORF">DLAC_02126</name>
</gene>
<dbReference type="OrthoDB" id="9909019at2759"/>
<evidence type="ECO:0000256" key="5">
    <source>
        <dbReference type="ARBA" id="ARBA00023136"/>
    </source>
</evidence>
<name>A0A152A4A2_TIELA</name>
<sequence length="354" mass="41295">MNDMVDYQHHTNESNQPDNLIKNRDENEMEEQNGQKHNSLHDSFSKYRQPYWKSRLTIGLFSVIFLEFLFLFGYIPYVFYFIDVMFKESQYVGPIVILSVFHFIFIVTQISLFKTTFTDPGSIPKGFPDAPIYKEYDLQCYESNSLGEARKCVKCNSYKPDRTHHCSKCKRCILKMDHHCPFVNNCIGFFNYKYFILFLGWATVLCFYIMVTTIGNFKNLLDPRMQMAPSILLGVIFIIALVFGIGLAAFTISHLRYVFYNETTIEHFEKNSPKSTHPSAKRLYRQGDTESSSSASYRPRNKYNINYTHNFKSVFGESPWIWFLPIQLPLTPLSGLVFHTTQSETSPLISVRLL</sequence>
<feature type="transmembrane region" description="Helical" evidence="7">
    <location>
        <begin position="56"/>
        <end position="79"/>
    </location>
</feature>
<feature type="transmembrane region" description="Helical" evidence="7">
    <location>
        <begin position="231"/>
        <end position="252"/>
    </location>
</feature>
<feature type="region of interest" description="Disordered" evidence="8">
    <location>
        <begin position="270"/>
        <end position="296"/>
    </location>
</feature>
<feature type="transmembrane region" description="Helical" evidence="7">
    <location>
        <begin position="91"/>
        <end position="113"/>
    </location>
</feature>
<dbReference type="PANTHER" id="PTHR12246">
    <property type="entry name" value="PALMITOYLTRANSFERASE ZDHHC16"/>
    <property type="match status" value="1"/>
</dbReference>
<keyword evidence="5 7" id="KW-0472">Membrane</keyword>
<accession>A0A152A4A2</accession>
<feature type="transmembrane region" description="Helical" evidence="7">
    <location>
        <begin position="194"/>
        <end position="211"/>
    </location>
</feature>
<reference evidence="10 11" key="1">
    <citation type="submission" date="2015-12" db="EMBL/GenBank/DDBJ databases">
        <title>Dictyostelia acquired genes for synthesis and detection of signals that induce cell-type specialization by lateral gene transfer from prokaryotes.</title>
        <authorList>
            <person name="Gloeckner G."/>
            <person name="Schaap P."/>
        </authorList>
    </citation>
    <scope>NUCLEOTIDE SEQUENCE [LARGE SCALE GENOMIC DNA]</scope>
    <source>
        <strain evidence="10 11">TK</strain>
    </source>
</reference>
<dbReference type="EMBL" id="LODT01000011">
    <property type="protein sequence ID" value="KYR01039.1"/>
    <property type="molecule type" value="Genomic_DNA"/>
</dbReference>
<evidence type="ECO:0000256" key="6">
    <source>
        <dbReference type="ARBA" id="ARBA00023315"/>
    </source>
</evidence>
<evidence type="ECO:0000256" key="2">
    <source>
        <dbReference type="ARBA" id="ARBA00022679"/>
    </source>
</evidence>
<dbReference type="AlphaFoldDB" id="A0A152A4A2"/>
<keyword evidence="11" id="KW-1185">Reference proteome</keyword>
<evidence type="ECO:0000313" key="11">
    <source>
        <dbReference type="Proteomes" id="UP000076078"/>
    </source>
</evidence>
<evidence type="ECO:0000313" key="10">
    <source>
        <dbReference type="EMBL" id="KYR01039.1"/>
    </source>
</evidence>
<comment type="catalytic activity">
    <reaction evidence="7">
        <text>L-cysteinyl-[protein] + hexadecanoyl-CoA = S-hexadecanoyl-L-cysteinyl-[protein] + CoA</text>
        <dbReference type="Rhea" id="RHEA:36683"/>
        <dbReference type="Rhea" id="RHEA-COMP:10131"/>
        <dbReference type="Rhea" id="RHEA-COMP:11032"/>
        <dbReference type="ChEBI" id="CHEBI:29950"/>
        <dbReference type="ChEBI" id="CHEBI:57287"/>
        <dbReference type="ChEBI" id="CHEBI:57379"/>
        <dbReference type="ChEBI" id="CHEBI:74151"/>
        <dbReference type="EC" id="2.3.1.225"/>
    </reaction>
</comment>
<feature type="compositionally biased region" description="Basic and acidic residues" evidence="8">
    <location>
        <begin position="1"/>
        <end position="12"/>
    </location>
</feature>
<dbReference type="PROSITE" id="PS50216">
    <property type="entry name" value="DHHC"/>
    <property type="match status" value="1"/>
</dbReference>
<dbReference type="GO" id="GO:0016020">
    <property type="term" value="C:membrane"/>
    <property type="evidence" value="ECO:0007669"/>
    <property type="project" value="UniProtKB-SubCell"/>
</dbReference>
<evidence type="ECO:0000256" key="7">
    <source>
        <dbReference type="RuleBase" id="RU079119"/>
    </source>
</evidence>
<evidence type="ECO:0000256" key="4">
    <source>
        <dbReference type="ARBA" id="ARBA00022989"/>
    </source>
</evidence>
<comment type="caution">
    <text evidence="10">The sequence shown here is derived from an EMBL/GenBank/DDBJ whole genome shotgun (WGS) entry which is preliminary data.</text>
</comment>
<dbReference type="InterPro" id="IPR039859">
    <property type="entry name" value="PFA4/ZDH16/20/ERF2-like"/>
</dbReference>
<dbReference type="STRING" id="361077.A0A152A4A2"/>
<comment type="domain">
    <text evidence="7">The DHHC domain is required for palmitoyltransferase activity.</text>
</comment>
<dbReference type="InterPro" id="IPR001594">
    <property type="entry name" value="Palmitoyltrfase_DHHC"/>
</dbReference>
<organism evidence="10 11">
    <name type="scientific">Tieghemostelium lacteum</name>
    <name type="common">Slime mold</name>
    <name type="synonym">Dictyostelium lacteum</name>
    <dbReference type="NCBI Taxonomy" id="361077"/>
    <lineage>
        <taxon>Eukaryota</taxon>
        <taxon>Amoebozoa</taxon>
        <taxon>Evosea</taxon>
        <taxon>Eumycetozoa</taxon>
        <taxon>Dictyostelia</taxon>
        <taxon>Dictyosteliales</taxon>
        <taxon>Raperosteliaceae</taxon>
        <taxon>Tieghemostelium</taxon>
    </lineage>
</organism>
<protein>
    <recommendedName>
        <fullName evidence="7">Palmitoyltransferase</fullName>
        <ecNumber evidence="7">2.3.1.225</ecNumber>
    </recommendedName>
</protein>
<dbReference type="Pfam" id="PF01529">
    <property type="entry name" value="DHHC"/>
    <property type="match status" value="1"/>
</dbReference>
<feature type="domain" description="Palmitoyltransferase DHHC" evidence="9">
    <location>
        <begin position="148"/>
        <end position="270"/>
    </location>
</feature>
<evidence type="ECO:0000259" key="9">
    <source>
        <dbReference type="Pfam" id="PF01529"/>
    </source>
</evidence>
<dbReference type="GO" id="GO:0019706">
    <property type="term" value="F:protein-cysteine S-palmitoyltransferase activity"/>
    <property type="evidence" value="ECO:0007669"/>
    <property type="project" value="UniProtKB-EC"/>
</dbReference>
<comment type="similarity">
    <text evidence="7">Belongs to the DHHC palmitoyltransferase family.</text>
</comment>
<evidence type="ECO:0000256" key="1">
    <source>
        <dbReference type="ARBA" id="ARBA00004141"/>
    </source>
</evidence>
<dbReference type="InParanoid" id="A0A152A4A2"/>
<dbReference type="Proteomes" id="UP000076078">
    <property type="component" value="Unassembled WGS sequence"/>
</dbReference>
<keyword evidence="4 7" id="KW-1133">Transmembrane helix</keyword>
<evidence type="ECO:0000256" key="8">
    <source>
        <dbReference type="SAM" id="MobiDB-lite"/>
    </source>
</evidence>
<dbReference type="EC" id="2.3.1.225" evidence="7"/>
<dbReference type="FunCoup" id="A0A152A4A2">
    <property type="interactions" value="223"/>
</dbReference>
<evidence type="ECO:0000256" key="3">
    <source>
        <dbReference type="ARBA" id="ARBA00022692"/>
    </source>
</evidence>
<keyword evidence="6 7" id="KW-0012">Acyltransferase</keyword>
<proteinExistence type="inferred from homology"/>
<keyword evidence="2 7" id="KW-0808">Transferase</keyword>
<keyword evidence="3 7" id="KW-0812">Transmembrane</keyword>
<comment type="subcellular location">
    <subcellularLocation>
        <location evidence="1">Membrane</location>
        <topology evidence="1">Multi-pass membrane protein</topology>
    </subcellularLocation>
</comment>
<feature type="region of interest" description="Disordered" evidence="8">
    <location>
        <begin position="1"/>
        <end position="20"/>
    </location>
</feature>
<dbReference type="OMA" id="IENDYSQ"/>